<name>A0ABU2RHL4_9ACTN</name>
<evidence type="ECO:0000313" key="3">
    <source>
        <dbReference type="Proteomes" id="UP001183777"/>
    </source>
</evidence>
<protein>
    <submittedName>
        <fullName evidence="2">Uncharacterized protein</fullName>
    </submittedName>
</protein>
<sequence length="57" mass="6308">MEQTAINILVAVFGILGLTITLAAATLRQLPDLLHAIREARRALRGENPTRAESRRE</sequence>
<keyword evidence="1" id="KW-0812">Transmembrane</keyword>
<comment type="caution">
    <text evidence="2">The sequence shown here is derived from an EMBL/GenBank/DDBJ whole genome shotgun (WGS) entry which is preliminary data.</text>
</comment>
<feature type="transmembrane region" description="Helical" evidence="1">
    <location>
        <begin position="6"/>
        <end position="27"/>
    </location>
</feature>
<dbReference type="RefSeq" id="WP_311655905.1">
    <property type="nucleotide sequence ID" value="NZ_JAVREX010000003.1"/>
</dbReference>
<keyword evidence="3" id="KW-1185">Reference proteome</keyword>
<keyword evidence="1" id="KW-1133">Transmembrane helix</keyword>
<reference evidence="3" key="1">
    <citation type="submission" date="2023-07" db="EMBL/GenBank/DDBJ databases">
        <title>30 novel species of actinomycetes from the DSMZ collection.</title>
        <authorList>
            <person name="Nouioui I."/>
        </authorList>
    </citation>
    <scope>NUCLEOTIDE SEQUENCE [LARGE SCALE GENOMIC DNA]</scope>
    <source>
        <strain evidence="3">DSM 41770</strain>
    </source>
</reference>
<dbReference type="EMBL" id="JAVREX010000003">
    <property type="protein sequence ID" value="MDT0427788.1"/>
    <property type="molecule type" value="Genomic_DNA"/>
</dbReference>
<dbReference type="Proteomes" id="UP001183777">
    <property type="component" value="Unassembled WGS sequence"/>
</dbReference>
<evidence type="ECO:0000313" key="2">
    <source>
        <dbReference type="EMBL" id="MDT0427788.1"/>
    </source>
</evidence>
<accession>A0ABU2RHL4</accession>
<keyword evidence="1" id="KW-0472">Membrane</keyword>
<evidence type="ECO:0000256" key="1">
    <source>
        <dbReference type="SAM" id="Phobius"/>
    </source>
</evidence>
<gene>
    <name evidence="2" type="ORF">RM649_09055</name>
</gene>
<organism evidence="2 3">
    <name type="scientific">Streptomyces salyersiae</name>
    <dbReference type="NCBI Taxonomy" id="3075530"/>
    <lineage>
        <taxon>Bacteria</taxon>
        <taxon>Bacillati</taxon>
        <taxon>Actinomycetota</taxon>
        <taxon>Actinomycetes</taxon>
        <taxon>Kitasatosporales</taxon>
        <taxon>Streptomycetaceae</taxon>
        <taxon>Streptomyces</taxon>
    </lineage>
</organism>
<proteinExistence type="predicted"/>